<evidence type="ECO:0000313" key="1">
    <source>
        <dbReference type="EMBL" id="KAG2606164.1"/>
    </source>
</evidence>
<keyword evidence="2" id="KW-1185">Reference proteome</keyword>
<dbReference type="AlphaFoldDB" id="A0A8T0TAL9"/>
<dbReference type="EMBL" id="CM029044">
    <property type="protein sequence ID" value="KAG2606165.1"/>
    <property type="molecule type" value="Genomic_DNA"/>
</dbReference>
<accession>A0A8T0TAL9</accession>
<organism evidence="1 2">
    <name type="scientific">Panicum virgatum</name>
    <name type="common">Blackwell switchgrass</name>
    <dbReference type="NCBI Taxonomy" id="38727"/>
    <lineage>
        <taxon>Eukaryota</taxon>
        <taxon>Viridiplantae</taxon>
        <taxon>Streptophyta</taxon>
        <taxon>Embryophyta</taxon>
        <taxon>Tracheophyta</taxon>
        <taxon>Spermatophyta</taxon>
        <taxon>Magnoliopsida</taxon>
        <taxon>Liliopsida</taxon>
        <taxon>Poales</taxon>
        <taxon>Poaceae</taxon>
        <taxon>PACMAD clade</taxon>
        <taxon>Panicoideae</taxon>
        <taxon>Panicodae</taxon>
        <taxon>Paniceae</taxon>
        <taxon>Panicinae</taxon>
        <taxon>Panicum</taxon>
        <taxon>Panicum sect. Hiantes</taxon>
    </lineage>
</organism>
<evidence type="ECO:0000313" key="2">
    <source>
        <dbReference type="Proteomes" id="UP000823388"/>
    </source>
</evidence>
<dbReference type="Proteomes" id="UP000823388">
    <property type="component" value="Chromosome 4N"/>
</dbReference>
<dbReference type="EMBL" id="CM029044">
    <property type="protein sequence ID" value="KAG2606164.1"/>
    <property type="molecule type" value="Genomic_DNA"/>
</dbReference>
<gene>
    <name evidence="1" type="ORF">PVAP13_4NG228700</name>
</gene>
<name>A0A8T0TAL9_PANVG</name>
<protein>
    <submittedName>
        <fullName evidence="1">Uncharacterized protein</fullName>
    </submittedName>
</protein>
<reference evidence="1" key="1">
    <citation type="submission" date="2020-05" db="EMBL/GenBank/DDBJ databases">
        <title>WGS assembly of Panicum virgatum.</title>
        <authorList>
            <person name="Lovell J.T."/>
            <person name="Jenkins J."/>
            <person name="Shu S."/>
            <person name="Juenger T.E."/>
            <person name="Schmutz J."/>
        </authorList>
    </citation>
    <scope>NUCLEOTIDE SEQUENCE</scope>
    <source>
        <strain evidence="1">AP13</strain>
    </source>
</reference>
<comment type="caution">
    <text evidence="1">The sequence shown here is derived from an EMBL/GenBank/DDBJ whole genome shotgun (WGS) entry which is preliminary data.</text>
</comment>
<proteinExistence type="predicted"/>
<sequence length="126" mass="13629">MLLCSPHCTPPPGTRRVEAAIASPSCPPPFCSRAPGAMRPGTSPCPYCLRTCCVRMHARVPCPRRPRAKAGCPMLTLHGARPWPEGLDEAERHRPSSHGLARRTGHTAAAIFRPQVRPPVCIPAQI</sequence>